<reference evidence="3 4" key="2">
    <citation type="journal article" date="2009" name="Proc. Natl. Acad. Sci. U.S.A.">
        <title>On the chimeric nature, thermophilic origin, and phylogenetic placement of the Thermotogales.</title>
        <authorList>
            <person name="Zhaxybayeva O."/>
            <person name="Swithers K.S."/>
            <person name="Lapierre P."/>
            <person name="Fournier G.P."/>
            <person name="Bickhart D.M."/>
            <person name="DeBoy R.T."/>
            <person name="Nelson K.E."/>
            <person name="Nesbo C.L."/>
            <person name="Doolittle W.F."/>
            <person name="Gogarten J.P."/>
            <person name="Noll K.M."/>
        </authorList>
    </citation>
    <scope>NUCLEOTIDE SEQUENCE [LARGE SCALE GENOMIC DNA]</scope>
    <source>
        <strain evidence="4">ATCC BAA-301 / DSM 14385 / NBRC 107922 / TMO</strain>
    </source>
</reference>
<proteinExistence type="inferred from homology"/>
<dbReference type="STRING" id="416591.Tlet_0498"/>
<dbReference type="PROSITE" id="PS00875">
    <property type="entry name" value="T2SP_D"/>
    <property type="match status" value="1"/>
</dbReference>
<dbReference type="InterPro" id="IPR004846">
    <property type="entry name" value="T2SS/T3SS_dom"/>
</dbReference>
<dbReference type="OrthoDB" id="9779724at2"/>
<dbReference type="PANTHER" id="PTHR30604">
    <property type="entry name" value="PROTEIN TRANSPORT PROTEIN HOFQ"/>
    <property type="match status" value="1"/>
</dbReference>
<comment type="similarity">
    <text evidence="1">Belongs to the bacterial secretin family.</text>
</comment>
<dbReference type="RefSeq" id="WP_012002546.1">
    <property type="nucleotide sequence ID" value="NC_009828.1"/>
</dbReference>
<dbReference type="AlphaFoldDB" id="A8F4I1"/>
<dbReference type="Proteomes" id="UP000002016">
    <property type="component" value="Chromosome"/>
</dbReference>
<dbReference type="KEGG" id="tle:Tlet_0498"/>
<dbReference type="HOGENOM" id="CLU_260095_0_0_0"/>
<name>A8F4I1_PSELT</name>
<dbReference type="eggNOG" id="COG4796">
    <property type="taxonomic scope" value="Bacteria"/>
</dbReference>
<reference evidence="3 4" key="1">
    <citation type="submission" date="2007-08" db="EMBL/GenBank/DDBJ databases">
        <title>Complete sequence of Thermotoga lettingae TMO.</title>
        <authorList>
            <consortium name="US DOE Joint Genome Institute"/>
            <person name="Copeland A."/>
            <person name="Lucas S."/>
            <person name="Lapidus A."/>
            <person name="Barry K."/>
            <person name="Glavina del Rio T."/>
            <person name="Dalin E."/>
            <person name="Tice H."/>
            <person name="Pitluck S."/>
            <person name="Foster B."/>
            <person name="Bruce D."/>
            <person name="Schmutz J."/>
            <person name="Larimer F."/>
            <person name="Land M."/>
            <person name="Hauser L."/>
            <person name="Kyrpides N."/>
            <person name="Mikhailova N."/>
            <person name="Nelson K."/>
            <person name="Gogarten J.P."/>
            <person name="Noll K."/>
            <person name="Richardson P."/>
        </authorList>
    </citation>
    <scope>NUCLEOTIDE SEQUENCE [LARGE SCALE GENOMIC DNA]</scope>
    <source>
        <strain evidence="4">ATCC BAA-301 / DSM 14385 / NBRC 107922 / TMO</strain>
    </source>
</reference>
<dbReference type="GO" id="GO:0009306">
    <property type="term" value="P:protein secretion"/>
    <property type="evidence" value="ECO:0007669"/>
    <property type="project" value="InterPro"/>
</dbReference>
<dbReference type="InterPro" id="IPR001775">
    <property type="entry name" value="GspD/PilQ"/>
</dbReference>
<dbReference type="PRINTS" id="PR00811">
    <property type="entry name" value="BCTERIALGSPD"/>
</dbReference>
<dbReference type="InterPro" id="IPR051808">
    <property type="entry name" value="Type_IV_pilus_biogenesis"/>
</dbReference>
<keyword evidence="4" id="KW-1185">Reference proteome</keyword>
<dbReference type="InterPro" id="IPR004845">
    <property type="entry name" value="T2SS_GspD_CS"/>
</dbReference>
<gene>
    <name evidence="3" type="ordered locus">Tlet_0498</name>
</gene>
<feature type="domain" description="Type II/III secretion system secretin-like" evidence="2">
    <location>
        <begin position="1024"/>
        <end position="1178"/>
    </location>
</feature>
<dbReference type="EMBL" id="CP000812">
    <property type="protein sequence ID" value="ABV33065.1"/>
    <property type="molecule type" value="Genomic_DNA"/>
</dbReference>
<evidence type="ECO:0000259" key="2">
    <source>
        <dbReference type="Pfam" id="PF00263"/>
    </source>
</evidence>
<evidence type="ECO:0000256" key="1">
    <source>
        <dbReference type="RuleBase" id="RU004003"/>
    </source>
</evidence>
<protein>
    <submittedName>
        <fullName evidence="3">Type II and III secretion system protein</fullName>
    </submittedName>
</protein>
<sequence length="1179" mass="132776" precursor="true">MKKIWTVLLLLISIFLFAAEINSILPVYQQNEVIFQIQSSEPFNKADIFVEKSASNAVISVHLKGTELLNTPFFLPIAYGPVDSLRAIGTYQGTLLIFQLLIPVDAKIDISQQTLQVKFPVSEKRIDLVLTSESDFETAVKFLAEEMNLNVVVSDSVKSIKMALKLSGISPEDALRNLLITAKVGDEPIAYSYMPDGTLHIGTRNEISFRFNQFWGIYDVKNEEVVKKLETILSPTTVMTYLPNKAVLFVYGSLFEQDLISKILSVTPPSITKEITISVPKDDVFKLLDSLRNIYNFEYNSIEGLNKIIIKGDSKIVQSVLSYIKELETKFQQISKSTEESTPVVQTKIKQFKVVYPEEATEILSQIGLETVKMPFGVIEVKGSDSQLKIAESILNDFGFFKAEYEHIFIPEKFQESLISILSNIFGIPASRFIKSEDNGIIVFAPEDIRKSARDISDDFVKFLMSRKKSEIFFLNDYEVASQVSDILKQIYGIESNSVQNVLKVVGTDEDLNKARNFIATFVKDRTIRSLEVQLDDDVYSELKTLMESTLDVKFEANLKSLRRILISSYNKEDLNKAAAEIKKITETISSLKIEKDTKLVPALETINFDDIKLLLTKLYEVDVEKTDLFYILSGEKAKIEQAEKFLSQLSGQLSEKPSKVYRITQIPEGFSVQELVEVLNKLTKVEVLTAGQTMVLWADKQSVENAEKILQELIANLPKVSETEKKITVKVIEYSEKVPFEEFTGFLQSIGNTSKLSAYPNLGVVVISGYEEDVQDAINNYKNFQEIVQQKSELAKVETQPVKISKNEDGSIAVKCNEISLREVISEIARELNISMVFIAVPEEKITMNVSSINWKQFTDLIQSQYGYAFLESDNVTVLIKPRSVTDTTTEEKFVYTLPHNLDRIKSLIEFYGGKVYIDELNDLMVVTGLSKKMKDQLDQTILQIAQPLKQIEIEAKLVDRSLIDEITRQNSLSISLPGQAPEITVSSTSLSLSTSVINLFDYQKLFSYLSGASVTAVFELNNSNNLDNLLASPRIVTSSGKEARILIGDRVPYQTIDADGNVIVNFLDTGIELRITPYVRTDGTIELNIFTKVSKPTYYPNIDIPGESTRETETDVILKNGDTLVIGGLMRETKEETSAKMPFLGDLPFIGQLFRSKTEKADKRELLIFITARVIEQ</sequence>
<accession>A8F4I1</accession>
<dbReference type="PANTHER" id="PTHR30604:SF1">
    <property type="entry name" value="DNA UTILIZATION PROTEIN HOFQ"/>
    <property type="match status" value="1"/>
</dbReference>
<evidence type="ECO:0000313" key="4">
    <source>
        <dbReference type="Proteomes" id="UP000002016"/>
    </source>
</evidence>
<evidence type="ECO:0000313" key="3">
    <source>
        <dbReference type="EMBL" id="ABV33065.1"/>
    </source>
</evidence>
<dbReference type="Pfam" id="PF00263">
    <property type="entry name" value="Secretin"/>
    <property type="match status" value="1"/>
</dbReference>
<organism evidence="3 4">
    <name type="scientific">Pseudothermotoga lettingae (strain ATCC BAA-301 / DSM 14385 / NBRC 107922 / TMO)</name>
    <name type="common">Thermotoga lettingae</name>
    <dbReference type="NCBI Taxonomy" id="416591"/>
    <lineage>
        <taxon>Bacteria</taxon>
        <taxon>Thermotogati</taxon>
        <taxon>Thermotogota</taxon>
        <taxon>Thermotogae</taxon>
        <taxon>Thermotogales</taxon>
        <taxon>Thermotogaceae</taxon>
        <taxon>Pseudothermotoga</taxon>
    </lineage>
</organism>